<dbReference type="Gene3D" id="1.10.3720.10">
    <property type="entry name" value="MetI-like"/>
    <property type="match status" value="1"/>
</dbReference>
<dbReference type="GO" id="GO:0055085">
    <property type="term" value="P:transmembrane transport"/>
    <property type="evidence" value="ECO:0007669"/>
    <property type="project" value="InterPro"/>
</dbReference>
<evidence type="ECO:0000256" key="2">
    <source>
        <dbReference type="ARBA" id="ARBA00022448"/>
    </source>
</evidence>
<name>A0A4R0PE19_9HYPH</name>
<dbReference type="InterPro" id="IPR000515">
    <property type="entry name" value="MetI-like"/>
</dbReference>
<dbReference type="PANTHER" id="PTHR43386">
    <property type="entry name" value="OLIGOPEPTIDE TRANSPORT SYSTEM PERMEASE PROTEIN APPC"/>
    <property type="match status" value="1"/>
</dbReference>
<dbReference type="PROSITE" id="PS50928">
    <property type="entry name" value="ABC_TM1"/>
    <property type="match status" value="1"/>
</dbReference>
<evidence type="ECO:0000313" key="10">
    <source>
        <dbReference type="Proteomes" id="UP000291301"/>
    </source>
</evidence>
<comment type="caution">
    <text evidence="9">The sequence shown here is derived from an EMBL/GenBank/DDBJ whole genome shotgun (WGS) entry which is preliminary data.</text>
</comment>
<feature type="domain" description="ABC transmembrane type-1" evidence="8">
    <location>
        <begin position="86"/>
        <end position="275"/>
    </location>
</feature>
<evidence type="ECO:0000256" key="4">
    <source>
        <dbReference type="ARBA" id="ARBA00022692"/>
    </source>
</evidence>
<comment type="similarity">
    <text evidence="7">Belongs to the binding-protein-dependent transport system permease family.</text>
</comment>
<evidence type="ECO:0000259" key="8">
    <source>
        <dbReference type="PROSITE" id="PS50928"/>
    </source>
</evidence>
<evidence type="ECO:0000256" key="1">
    <source>
        <dbReference type="ARBA" id="ARBA00004651"/>
    </source>
</evidence>
<dbReference type="Proteomes" id="UP000291301">
    <property type="component" value="Unassembled WGS sequence"/>
</dbReference>
<feature type="transmembrane region" description="Helical" evidence="7">
    <location>
        <begin position="90"/>
        <end position="113"/>
    </location>
</feature>
<sequence>MTTGLVAPEHEDWRHFARKALANRSFLTGAVITAFVVAVALVSFVWTPYDVTKLVIADRLQAPTASHWFGTDHFGRDILSMVMVGSRNSIAVALIAVGIGMAAGVPLGCWAAAKRGVADEILMRTSDIIFAFPALLSAVMITAIFGPGAVNAIIAIGIFNIPVFARVARGGALALWPREFILAARAAGKGAGLITVQHILPNIANLLLVQGTIQFSLGILAEAGLSYVGLGTQPPAPSWGRMLFEAQTMMSIAPHMAIVPGMAIIITVLGLNLLGDGLRDVLDPKLRREH</sequence>
<feature type="transmembrane region" description="Helical" evidence="7">
    <location>
        <begin position="252"/>
        <end position="274"/>
    </location>
</feature>
<reference evidence="9 10" key="1">
    <citation type="journal article" date="2015" name="Antonie Van Leeuwenhoek">
        <title>Oricola cellulosilytica gen. nov., sp. nov., a cellulose-degrading bacterium of the family Phyllobacteriaceae isolated from surface seashore water, and emended descriptions of Mesorhizobium loti and Phyllobacterium myrsinacearum.</title>
        <authorList>
            <person name="Hameed A."/>
            <person name="Shahina M."/>
            <person name="Lai W.A."/>
            <person name="Lin S.Y."/>
            <person name="Young L.S."/>
            <person name="Liu Y.C."/>
            <person name="Hsu Y.H."/>
            <person name="Young C.C."/>
        </authorList>
    </citation>
    <scope>NUCLEOTIDE SEQUENCE [LARGE SCALE GENOMIC DNA]</scope>
    <source>
        <strain evidence="9 10">KCTC 52183</strain>
    </source>
</reference>
<dbReference type="RefSeq" id="WP_131566419.1">
    <property type="nucleotide sequence ID" value="NZ_JAINFK010000003.1"/>
</dbReference>
<dbReference type="InterPro" id="IPR035906">
    <property type="entry name" value="MetI-like_sf"/>
</dbReference>
<dbReference type="CDD" id="cd06261">
    <property type="entry name" value="TM_PBP2"/>
    <property type="match status" value="1"/>
</dbReference>
<proteinExistence type="inferred from homology"/>
<keyword evidence="4 7" id="KW-0812">Transmembrane</keyword>
<comment type="subcellular location">
    <subcellularLocation>
        <location evidence="1 7">Cell membrane</location>
        <topology evidence="1 7">Multi-pass membrane protein</topology>
    </subcellularLocation>
</comment>
<dbReference type="GO" id="GO:0005886">
    <property type="term" value="C:plasma membrane"/>
    <property type="evidence" value="ECO:0007669"/>
    <property type="project" value="UniProtKB-SubCell"/>
</dbReference>
<dbReference type="InterPro" id="IPR050366">
    <property type="entry name" value="BP-dependent_transpt_permease"/>
</dbReference>
<evidence type="ECO:0000256" key="5">
    <source>
        <dbReference type="ARBA" id="ARBA00022989"/>
    </source>
</evidence>
<evidence type="ECO:0000256" key="6">
    <source>
        <dbReference type="ARBA" id="ARBA00023136"/>
    </source>
</evidence>
<keyword evidence="10" id="KW-1185">Reference proteome</keyword>
<protein>
    <submittedName>
        <fullName evidence="9">ABC transporter permease</fullName>
    </submittedName>
</protein>
<dbReference type="Pfam" id="PF00528">
    <property type="entry name" value="BPD_transp_1"/>
    <property type="match status" value="1"/>
</dbReference>
<keyword evidence="5 7" id="KW-1133">Transmembrane helix</keyword>
<organism evidence="9 10">
    <name type="scientific">Oricola cellulosilytica</name>
    <dbReference type="NCBI Taxonomy" id="1429082"/>
    <lineage>
        <taxon>Bacteria</taxon>
        <taxon>Pseudomonadati</taxon>
        <taxon>Pseudomonadota</taxon>
        <taxon>Alphaproteobacteria</taxon>
        <taxon>Hyphomicrobiales</taxon>
        <taxon>Ahrensiaceae</taxon>
        <taxon>Oricola</taxon>
    </lineage>
</organism>
<gene>
    <name evidence="9" type="ORF">E0D97_05485</name>
</gene>
<dbReference type="PANTHER" id="PTHR43386:SF25">
    <property type="entry name" value="PEPTIDE ABC TRANSPORTER PERMEASE PROTEIN"/>
    <property type="match status" value="1"/>
</dbReference>
<dbReference type="SUPFAM" id="SSF161098">
    <property type="entry name" value="MetI-like"/>
    <property type="match status" value="1"/>
</dbReference>
<feature type="transmembrane region" description="Helical" evidence="7">
    <location>
        <begin position="26"/>
        <end position="46"/>
    </location>
</feature>
<dbReference type="AlphaFoldDB" id="A0A4R0PE19"/>
<dbReference type="OrthoDB" id="9812701at2"/>
<keyword evidence="6 7" id="KW-0472">Membrane</keyword>
<accession>A0A4R0PE19</accession>
<evidence type="ECO:0000256" key="3">
    <source>
        <dbReference type="ARBA" id="ARBA00022475"/>
    </source>
</evidence>
<dbReference type="EMBL" id="SJST01000002">
    <property type="protein sequence ID" value="TCD15003.1"/>
    <property type="molecule type" value="Genomic_DNA"/>
</dbReference>
<keyword evidence="2 7" id="KW-0813">Transport</keyword>
<keyword evidence="3" id="KW-1003">Cell membrane</keyword>
<evidence type="ECO:0000313" key="9">
    <source>
        <dbReference type="EMBL" id="TCD15003.1"/>
    </source>
</evidence>
<evidence type="ECO:0000256" key="7">
    <source>
        <dbReference type="RuleBase" id="RU363032"/>
    </source>
</evidence>